<name>A0A7J0GEV3_9ERIC</name>
<dbReference type="Proteomes" id="UP000585474">
    <property type="component" value="Unassembled WGS sequence"/>
</dbReference>
<keyword evidence="1" id="KW-0812">Transmembrane</keyword>
<dbReference type="AlphaFoldDB" id="A0A7J0GEV3"/>
<dbReference type="EMBL" id="BJWL01000020">
    <property type="protein sequence ID" value="GFZ09340.1"/>
    <property type="molecule type" value="Genomic_DNA"/>
</dbReference>
<comment type="caution">
    <text evidence="2">The sequence shown here is derived from an EMBL/GenBank/DDBJ whole genome shotgun (WGS) entry which is preliminary data.</text>
</comment>
<keyword evidence="1" id="KW-1133">Transmembrane helix</keyword>
<proteinExistence type="predicted"/>
<sequence length="328" mass="36983">MVLPGTLSALEFVICNGVSEFIGWALMVGSVKMQWRLWWLADVRHRHKCWLSLVSVLHARQLMVYPWFPWLIVVVAIAPLVVCPLWGMVGYFGQMVSPFRQHEFSDMVVTAFKGISKVYQAGYSKGSSSYSVKEGKVVREHIRSRVYLELAAKLEMQNKEMPCRHLPLFRSSQSLGKVTVVQKKDRKQHLGFTWFTRGAKGSHAVPGGIPKHIDPYPTSSNVDPPINPLPSPSFPVMAATTGFDTSAIRFAIDTIEIAITIMDFPTSVTIVTKHHLSLSLSLSLSLNGGGTMEGVGRGWEGWRRAEMVEARQWKERGRYVWVWIWVLA</sequence>
<keyword evidence="1" id="KW-0472">Membrane</keyword>
<organism evidence="2 3">
    <name type="scientific">Actinidia rufa</name>
    <dbReference type="NCBI Taxonomy" id="165716"/>
    <lineage>
        <taxon>Eukaryota</taxon>
        <taxon>Viridiplantae</taxon>
        <taxon>Streptophyta</taxon>
        <taxon>Embryophyta</taxon>
        <taxon>Tracheophyta</taxon>
        <taxon>Spermatophyta</taxon>
        <taxon>Magnoliopsida</taxon>
        <taxon>eudicotyledons</taxon>
        <taxon>Gunneridae</taxon>
        <taxon>Pentapetalae</taxon>
        <taxon>asterids</taxon>
        <taxon>Ericales</taxon>
        <taxon>Actinidiaceae</taxon>
        <taxon>Actinidia</taxon>
    </lineage>
</organism>
<feature type="transmembrane region" description="Helical" evidence="1">
    <location>
        <begin position="67"/>
        <end position="92"/>
    </location>
</feature>
<accession>A0A7J0GEV3</accession>
<reference evidence="2 3" key="1">
    <citation type="submission" date="2019-07" db="EMBL/GenBank/DDBJ databases">
        <title>De Novo Assembly of kiwifruit Actinidia rufa.</title>
        <authorList>
            <person name="Sugita-Konishi S."/>
            <person name="Sato K."/>
            <person name="Mori E."/>
            <person name="Abe Y."/>
            <person name="Kisaki G."/>
            <person name="Hamano K."/>
            <person name="Suezawa K."/>
            <person name="Otani M."/>
            <person name="Fukuda T."/>
            <person name="Manabe T."/>
            <person name="Gomi K."/>
            <person name="Tabuchi M."/>
            <person name="Akimitsu K."/>
            <person name="Kataoka I."/>
        </authorList>
    </citation>
    <scope>NUCLEOTIDE SEQUENCE [LARGE SCALE GENOMIC DNA]</scope>
    <source>
        <strain evidence="3">cv. Fuchu</strain>
    </source>
</reference>
<evidence type="ECO:0000313" key="2">
    <source>
        <dbReference type="EMBL" id="GFZ09340.1"/>
    </source>
</evidence>
<keyword evidence="3" id="KW-1185">Reference proteome</keyword>
<gene>
    <name evidence="2" type="ORF">Acr_20g0011480</name>
</gene>
<evidence type="ECO:0000256" key="1">
    <source>
        <dbReference type="SAM" id="Phobius"/>
    </source>
</evidence>
<protein>
    <submittedName>
        <fullName evidence="2">Uncharacterized protein</fullName>
    </submittedName>
</protein>
<evidence type="ECO:0000313" key="3">
    <source>
        <dbReference type="Proteomes" id="UP000585474"/>
    </source>
</evidence>